<dbReference type="PANTHER" id="PTHR36302">
    <property type="entry name" value="BLR7088 PROTEIN"/>
    <property type="match status" value="1"/>
</dbReference>
<gene>
    <name evidence="2" type="ORF">Q8A70_05180</name>
</gene>
<name>A0ABU0YH51_9PROT</name>
<feature type="chain" id="PRO_5045294084" evidence="1">
    <location>
        <begin position="25"/>
        <end position="159"/>
    </location>
</feature>
<evidence type="ECO:0000313" key="2">
    <source>
        <dbReference type="EMBL" id="MDQ7247044.1"/>
    </source>
</evidence>
<comment type="caution">
    <text evidence="2">The sequence shown here is derived from an EMBL/GenBank/DDBJ whole genome shotgun (WGS) entry which is preliminary data.</text>
</comment>
<dbReference type="Proteomes" id="UP001230156">
    <property type="component" value="Unassembled WGS sequence"/>
</dbReference>
<dbReference type="PANTHER" id="PTHR36302:SF1">
    <property type="entry name" value="COPPER CHAPERONE PCU(A)C"/>
    <property type="match status" value="1"/>
</dbReference>
<sequence length="159" mass="17358">MNMRVLRNLLILAFVGFGAAAAFAHEYKAGDLEIVHPWARATLKGSDVADGFMKIINHGSTPDRLLAVSVEFAKASQIHTMKMDGDVMKMQELTDGLEIPAGATVELKPKSLHIMFMGVNQELVPDTIVNGELTFEKAGKVKIEFMIEPAGTSHSMDNM</sequence>
<keyword evidence="1" id="KW-0732">Signal</keyword>
<dbReference type="EMBL" id="JAUYVI010000002">
    <property type="protein sequence ID" value="MDQ7247044.1"/>
    <property type="molecule type" value="Genomic_DNA"/>
</dbReference>
<reference evidence="3" key="1">
    <citation type="submission" date="2023-08" db="EMBL/GenBank/DDBJ databases">
        <title>Rhodospirillaceae gen. nov., a novel taxon isolated from the Yangtze River Yuezi River estuary sludge.</title>
        <authorList>
            <person name="Ruan L."/>
        </authorList>
    </citation>
    <scope>NUCLEOTIDE SEQUENCE [LARGE SCALE GENOMIC DNA]</scope>
    <source>
        <strain evidence="3">R-7</strain>
    </source>
</reference>
<accession>A0ABU0YH51</accession>
<feature type="signal peptide" evidence="1">
    <location>
        <begin position="1"/>
        <end position="24"/>
    </location>
</feature>
<dbReference type="InterPro" id="IPR058248">
    <property type="entry name" value="Lxx211020-like"/>
</dbReference>
<dbReference type="SUPFAM" id="SSF110087">
    <property type="entry name" value="DR1885-like metal-binding protein"/>
    <property type="match status" value="1"/>
</dbReference>
<dbReference type="Gene3D" id="2.60.40.1890">
    <property type="entry name" value="PCu(A)C copper chaperone"/>
    <property type="match status" value="1"/>
</dbReference>
<organism evidence="2 3">
    <name type="scientific">Dongia sedimenti</name>
    <dbReference type="NCBI Taxonomy" id="3064282"/>
    <lineage>
        <taxon>Bacteria</taxon>
        <taxon>Pseudomonadati</taxon>
        <taxon>Pseudomonadota</taxon>
        <taxon>Alphaproteobacteria</taxon>
        <taxon>Rhodospirillales</taxon>
        <taxon>Dongiaceae</taxon>
        <taxon>Dongia</taxon>
    </lineage>
</organism>
<evidence type="ECO:0000313" key="3">
    <source>
        <dbReference type="Proteomes" id="UP001230156"/>
    </source>
</evidence>
<dbReference type="InterPro" id="IPR036182">
    <property type="entry name" value="PCuAC_sf"/>
</dbReference>
<keyword evidence="3" id="KW-1185">Reference proteome</keyword>
<evidence type="ECO:0000256" key="1">
    <source>
        <dbReference type="SAM" id="SignalP"/>
    </source>
</evidence>
<dbReference type="InterPro" id="IPR007410">
    <property type="entry name" value="LpqE-like"/>
</dbReference>
<dbReference type="RefSeq" id="WP_379954454.1">
    <property type="nucleotide sequence ID" value="NZ_JAUYVI010000002.1"/>
</dbReference>
<protein>
    <submittedName>
        <fullName evidence="2">Copper chaperone PCu(A)C</fullName>
    </submittedName>
</protein>
<dbReference type="Pfam" id="PF04314">
    <property type="entry name" value="PCuAC"/>
    <property type="match status" value="1"/>
</dbReference>
<proteinExistence type="predicted"/>